<reference evidence="1" key="2">
    <citation type="submission" date="2013-04" db="UniProtKB">
        <authorList>
            <consortium name="EnsemblPlants"/>
        </authorList>
    </citation>
    <scope>IDENTIFICATION</scope>
</reference>
<dbReference type="Gramene" id="OB03G26980.1">
    <property type="protein sequence ID" value="OB03G26980.1"/>
    <property type="gene ID" value="OB03G26980"/>
</dbReference>
<keyword evidence="2" id="KW-1185">Reference proteome</keyword>
<proteinExistence type="predicted"/>
<protein>
    <submittedName>
        <fullName evidence="1">Uncharacterized protein</fullName>
    </submittedName>
</protein>
<dbReference type="EnsemblPlants" id="OB03G26980.1">
    <property type="protein sequence ID" value="OB03G26980.1"/>
    <property type="gene ID" value="OB03G26980"/>
</dbReference>
<organism evidence="1">
    <name type="scientific">Oryza brachyantha</name>
    <name type="common">malo sina</name>
    <dbReference type="NCBI Taxonomy" id="4533"/>
    <lineage>
        <taxon>Eukaryota</taxon>
        <taxon>Viridiplantae</taxon>
        <taxon>Streptophyta</taxon>
        <taxon>Embryophyta</taxon>
        <taxon>Tracheophyta</taxon>
        <taxon>Spermatophyta</taxon>
        <taxon>Magnoliopsida</taxon>
        <taxon>Liliopsida</taxon>
        <taxon>Poales</taxon>
        <taxon>Poaceae</taxon>
        <taxon>BOP clade</taxon>
        <taxon>Oryzoideae</taxon>
        <taxon>Oryzeae</taxon>
        <taxon>Oryzinae</taxon>
        <taxon>Oryza</taxon>
    </lineage>
</organism>
<reference evidence="1" key="1">
    <citation type="journal article" date="2013" name="Nat. Commun.">
        <title>Whole-genome sequencing of Oryza brachyantha reveals mechanisms underlying Oryza genome evolution.</title>
        <authorList>
            <person name="Chen J."/>
            <person name="Huang Q."/>
            <person name="Gao D."/>
            <person name="Wang J."/>
            <person name="Lang Y."/>
            <person name="Liu T."/>
            <person name="Li B."/>
            <person name="Bai Z."/>
            <person name="Luis Goicoechea J."/>
            <person name="Liang C."/>
            <person name="Chen C."/>
            <person name="Zhang W."/>
            <person name="Sun S."/>
            <person name="Liao Y."/>
            <person name="Zhang X."/>
            <person name="Yang L."/>
            <person name="Song C."/>
            <person name="Wang M."/>
            <person name="Shi J."/>
            <person name="Liu G."/>
            <person name="Liu J."/>
            <person name="Zhou H."/>
            <person name="Zhou W."/>
            <person name="Yu Q."/>
            <person name="An N."/>
            <person name="Chen Y."/>
            <person name="Cai Q."/>
            <person name="Wang B."/>
            <person name="Liu B."/>
            <person name="Min J."/>
            <person name="Huang Y."/>
            <person name="Wu H."/>
            <person name="Li Z."/>
            <person name="Zhang Y."/>
            <person name="Yin Y."/>
            <person name="Song W."/>
            <person name="Jiang J."/>
            <person name="Jackson S.A."/>
            <person name="Wing R.A."/>
            <person name="Wang J."/>
            <person name="Chen M."/>
        </authorList>
    </citation>
    <scope>NUCLEOTIDE SEQUENCE [LARGE SCALE GENOMIC DNA]</scope>
    <source>
        <strain evidence="1">cv. IRGC 101232</strain>
    </source>
</reference>
<evidence type="ECO:0000313" key="1">
    <source>
        <dbReference type="EnsemblPlants" id="OB03G26980.1"/>
    </source>
</evidence>
<dbReference type="HOGENOM" id="CLU_2744061_0_0_1"/>
<name>J3LNS2_ORYBR</name>
<dbReference type="Proteomes" id="UP000006038">
    <property type="component" value="Chromosome 3"/>
</dbReference>
<sequence>MDDGAPIKELSQVANSPQSRKYSMHICWLSQRRSNHKPCLEMSVAWIGQTAHRCRLEILFSYSDFRVDQLE</sequence>
<dbReference type="AlphaFoldDB" id="J3LNS2"/>
<evidence type="ECO:0000313" key="2">
    <source>
        <dbReference type="Proteomes" id="UP000006038"/>
    </source>
</evidence>
<accession>J3LNS2</accession>